<feature type="transmembrane region" description="Helical" evidence="3">
    <location>
        <begin position="212"/>
        <end position="235"/>
    </location>
</feature>
<dbReference type="Proteomes" id="UP000811255">
    <property type="component" value="Unassembled WGS sequence"/>
</dbReference>
<evidence type="ECO:0000256" key="1">
    <source>
        <dbReference type="ARBA" id="ARBA00023125"/>
    </source>
</evidence>
<dbReference type="PROSITE" id="PS51755">
    <property type="entry name" value="OMPR_PHOB"/>
    <property type="match status" value="1"/>
</dbReference>
<comment type="caution">
    <text evidence="5">The sequence shown here is derived from an EMBL/GenBank/DDBJ whole genome shotgun (WGS) entry which is preliminary data.</text>
</comment>
<feature type="transmembrane region" description="Helical" evidence="3">
    <location>
        <begin position="339"/>
        <end position="358"/>
    </location>
</feature>
<dbReference type="SMART" id="SM00862">
    <property type="entry name" value="Trans_reg_C"/>
    <property type="match status" value="1"/>
</dbReference>
<evidence type="ECO:0000313" key="6">
    <source>
        <dbReference type="Proteomes" id="UP000811255"/>
    </source>
</evidence>
<evidence type="ECO:0000313" key="5">
    <source>
        <dbReference type="EMBL" id="MBT2135297.1"/>
    </source>
</evidence>
<keyword evidence="3" id="KW-1133">Transmembrane helix</keyword>
<sequence length="360" mass="36842">MGEADDRVAGTYLFDEFQLEPRNRRLARKGVPVEINARYLDALALLVREHGQLVSKDRFLDEVWRGIPVTDEALTQCIKTLRRHLGDDAAAPRFVETVPKHGYRFIAAVEWTDGAASGFSASPSVNAWLEWLPFGAAGTLGGAFAGLIGGLFYGLSGTSTPLQPGMGATSVLLVLTTLTVVIAVLGAAGVSFGMAAAGYASGSPWRWAPAGGALGGLLVGAIVKLLGLDAFNLLFGQSPGNITGAPEGLLLGGAVGVGAWLAGRSRQPGLRQGAGIAALTGGLAGVLITLLGGHMMGGSLDLLARSLPDSRLTLDPIGSLFGEHGFGPVSHAVTGGLEGALFGGCVVGAMILAHRALAES</sequence>
<protein>
    <submittedName>
        <fullName evidence="5">Transcriptional regulator</fullName>
    </submittedName>
</protein>
<feature type="domain" description="OmpR/PhoB-type" evidence="4">
    <location>
        <begin position="9"/>
        <end position="107"/>
    </location>
</feature>
<evidence type="ECO:0000256" key="3">
    <source>
        <dbReference type="SAM" id="Phobius"/>
    </source>
</evidence>
<evidence type="ECO:0000259" key="4">
    <source>
        <dbReference type="PROSITE" id="PS51755"/>
    </source>
</evidence>
<dbReference type="CDD" id="cd00383">
    <property type="entry name" value="trans_reg_C"/>
    <property type="match status" value="1"/>
</dbReference>
<proteinExistence type="predicted"/>
<accession>A0ABS5W898</accession>
<keyword evidence="3" id="KW-0472">Membrane</keyword>
<reference evidence="5 6" key="1">
    <citation type="submission" date="2021-05" db="EMBL/GenBank/DDBJ databases">
        <title>Croceibacterium sp. LX-88 genome sequence.</title>
        <authorList>
            <person name="Luo X."/>
        </authorList>
    </citation>
    <scope>NUCLEOTIDE SEQUENCE [LARGE SCALE GENOMIC DNA]</scope>
    <source>
        <strain evidence="5 6">LX-88</strain>
    </source>
</reference>
<keyword evidence="3" id="KW-0812">Transmembrane</keyword>
<gene>
    <name evidence="5" type="ORF">KK137_13245</name>
</gene>
<feature type="transmembrane region" description="Helical" evidence="3">
    <location>
        <begin position="274"/>
        <end position="296"/>
    </location>
</feature>
<dbReference type="Pfam" id="PF00486">
    <property type="entry name" value="Trans_reg_C"/>
    <property type="match status" value="1"/>
</dbReference>
<feature type="transmembrane region" description="Helical" evidence="3">
    <location>
        <begin position="131"/>
        <end position="153"/>
    </location>
</feature>
<feature type="transmembrane region" description="Helical" evidence="3">
    <location>
        <begin position="241"/>
        <end position="262"/>
    </location>
</feature>
<evidence type="ECO:0000256" key="2">
    <source>
        <dbReference type="PROSITE-ProRule" id="PRU01091"/>
    </source>
</evidence>
<dbReference type="Gene3D" id="1.10.10.10">
    <property type="entry name" value="Winged helix-like DNA-binding domain superfamily/Winged helix DNA-binding domain"/>
    <property type="match status" value="1"/>
</dbReference>
<keyword evidence="1 2" id="KW-0238">DNA-binding</keyword>
<organism evidence="5 6">
    <name type="scientific">Croceibacterium selenioxidans</name>
    <dbReference type="NCBI Taxonomy" id="2838833"/>
    <lineage>
        <taxon>Bacteria</taxon>
        <taxon>Pseudomonadati</taxon>
        <taxon>Pseudomonadota</taxon>
        <taxon>Alphaproteobacteria</taxon>
        <taxon>Sphingomonadales</taxon>
        <taxon>Erythrobacteraceae</taxon>
        <taxon>Croceibacterium</taxon>
    </lineage>
</organism>
<feature type="transmembrane region" description="Helical" evidence="3">
    <location>
        <begin position="173"/>
        <end position="200"/>
    </location>
</feature>
<dbReference type="SUPFAM" id="SSF46894">
    <property type="entry name" value="C-terminal effector domain of the bipartite response regulators"/>
    <property type="match status" value="1"/>
</dbReference>
<dbReference type="InterPro" id="IPR001867">
    <property type="entry name" value="OmpR/PhoB-type_DNA-bd"/>
</dbReference>
<name>A0ABS5W898_9SPHN</name>
<dbReference type="EMBL" id="JAHFVK010000002">
    <property type="protein sequence ID" value="MBT2135297.1"/>
    <property type="molecule type" value="Genomic_DNA"/>
</dbReference>
<dbReference type="InterPro" id="IPR036388">
    <property type="entry name" value="WH-like_DNA-bd_sf"/>
</dbReference>
<dbReference type="RefSeq" id="WP_214537002.1">
    <property type="nucleotide sequence ID" value="NZ_JAHFVK010000002.1"/>
</dbReference>
<keyword evidence="6" id="KW-1185">Reference proteome</keyword>
<feature type="DNA-binding region" description="OmpR/PhoB-type" evidence="2">
    <location>
        <begin position="9"/>
        <end position="107"/>
    </location>
</feature>
<dbReference type="InterPro" id="IPR016032">
    <property type="entry name" value="Sig_transdc_resp-reg_C-effctor"/>
</dbReference>